<dbReference type="Proteomes" id="UP000005239">
    <property type="component" value="Unassembled WGS sequence"/>
</dbReference>
<evidence type="ECO:0000313" key="3">
    <source>
        <dbReference type="Proteomes" id="UP000005239"/>
    </source>
</evidence>
<protein>
    <submittedName>
        <fullName evidence="2">Uncharacterized protein</fullName>
    </submittedName>
</protein>
<dbReference type="EnsemblMetazoa" id="PPA44590.1">
    <property type="protein sequence ID" value="PPA44590.1"/>
    <property type="gene ID" value="WBGene00282959"/>
</dbReference>
<feature type="compositionally biased region" description="Basic and acidic residues" evidence="1">
    <location>
        <begin position="59"/>
        <end position="83"/>
    </location>
</feature>
<keyword evidence="3" id="KW-1185">Reference proteome</keyword>
<reference evidence="3" key="1">
    <citation type="journal article" date="2008" name="Nat. Genet.">
        <title>The Pristionchus pacificus genome provides a unique perspective on nematode lifestyle and parasitism.</title>
        <authorList>
            <person name="Dieterich C."/>
            <person name="Clifton S.W."/>
            <person name="Schuster L.N."/>
            <person name="Chinwalla A."/>
            <person name="Delehaunty K."/>
            <person name="Dinkelacker I."/>
            <person name="Fulton L."/>
            <person name="Fulton R."/>
            <person name="Godfrey J."/>
            <person name="Minx P."/>
            <person name="Mitreva M."/>
            <person name="Roeseler W."/>
            <person name="Tian H."/>
            <person name="Witte H."/>
            <person name="Yang S.P."/>
            <person name="Wilson R.K."/>
            <person name="Sommer R.J."/>
        </authorList>
    </citation>
    <scope>NUCLEOTIDE SEQUENCE [LARGE SCALE GENOMIC DNA]</scope>
    <source>
        <strain evidence="3">PS312</strain>
    </source>
</reference>
<dbReference type="AlphaFoldDB" id="A0A2A6B9Z1"/>
<gene>
    <name evidence="2" type="primary">WBGene00282959</name>
</gene>
<feature type="region of interest" description="Disordered" evidence="1">
    <location>
        <begin position="43"/>
        <end position="83"/>
    </location>
</feature>
<name>A0A2A6B9Z1_PRIPA</name>
<organism evidence="2 3">
    <name type="scientific">Pristionchus pacificus</name>
    <name type="common">Parasitic nematode worm</name>
    <dbReference type="NCBI Taxonomy" id="54126"/>
    <lineage>
        <taxon>Eukaryota</taxon>
        <taxon>Metazoa</taxon>
        <taxon>Ecdysozoa</taxon>
        <taxon>Nematoda</taxon>
        <taxon>Chromadorea</taxon>
        <taxon>Rhabditida</taxon>
        <taxon>Rhabditina</taxon>
        <taxon>Diplogasteromorpha</taxon>
        <taxon>Diplogasteroidea</taxon>
        <taxon>Neodiplogasteridae</taxon>
        <taxon>Pristionchus</taxon>
    </lineage>
</organism>
<evidence type="ECO:0000256" key="1">
    <source>
        <dbReference type="SAM" id="MobiDB-lite"/>
    </source>
</evidence>
<reference evidence="2" key="2">
    <citation type="submission" date="2022-06" db="UniProtKB">
        <authorList>
            <consortium name="EnsemblMetazoa"/>
        </authorList>
    </citation>
    <scope>IDENTIFICATION</scope>
    <source>
        <strain evidence="2">PS312</strain>
    </source>
</reference>
<accession>A0A2A6B9Z1</accession>
<accession>A0A8R1YZU7</accession>
<sequence>MDDDIGRRMKGCVCPHSKTELMRASSTRLLRVIGSEVLKVKRKTSNTSSNTWGLSGLIENKENKNNENKENENKERSINNEDT</sequence>
<evidence type="ECO:0000313" key="2">
    <source>
        <dbReference type="EnsemblMetazoa" id="PPA44590.1"/>
    </source>
</evidence>
<proteinExistence type="predicted"/>